<dbReference type="PROSITE" id="PS50158">
    <property type="entry name" value="ZF_CCHC"/>
    <property type="match status" value="1"/>
</dbReference>
<evidence type="ECO:0000256" key="2">
    <source>
        <dbReference type="SAM" id="Coils"/>
    </source>
</evidence>
<dbReference type="GeneID" id="123037791"/>
<keyword evidence="1" id="KW-0862">Zinc</keyword>
<sequence length="404" mass="44831">MDINISEVTVIQLKKWLELLNLSTKGTKSELFARLCSVPEEIRGRAPENLVEQAELENVDENRSELEVDAETLENLRAEISRAQKILENLNYQINSAGGNRNNGGRGGENAFQQNEQRRNSGGDRDNGGRDGDGRDSGGREGGGREGNGGRGRDDGSAVYDEMASSGGGFSSSGFNMAKEMLMDFTGKVPVRSWIAQWGNISALYSLSDLQQRILLISKLKGSALQWLHADEGRFAKPTNELLEQLQLAFGGVESKAALRRKFEARIWMPTEKFAFYFDEKCRLAREVSMEVDELLDGLVEGIPALGLRTQAKLQCFDSPERMLRAFADIMLPKRATTTKGATPRTDPGNSETRCFNCNAKGHWKRECTKPIRPPGSCYGCGAKDHRLVECPQNKKKVENKYNA</sequence>
<protein>
    <submittedName>
        <fullName evidence="6">Uncharacterized protein</fullName>
    </submittedName>
</protein>
<evidence type="ECO:0000259" key="4">
    <source>
        <dbReference type="PROSITE" id="PS50158"/>
    </source>
</evidence>
<feature type="region of interest" description="Disordered" evidence="3">
    <location>
        <begin position="97"/>
        <end position="163"/>
    </location>
</feature>
<evidence type="ECO:0000313" key="6">
    <source>
        <dbReference type="EnsemblMetazoa" id="XP_044316154.1"/>
    </source>
</evidence>
<dbReference type="InterPro" id="IPR036361">
    <property type="entry name" value="SAP_dom_sf"/>
</dbReference>
<dbReference type="Proteomes" id="UP001652680">
    <property type="component" value="Unassembled WGS sequence"/>
</dbReference>
<keyword evidence="1" id="KW-0863">Zinc-finger</keyword>
<dbReference type="Gene3D" id="1.10.720.30">
    <property type="entry name" value="SAP domain"/>
    <property type="match status" value="1"/>
</dbReference>
<feature type="compositionally biased region" description="Basic and acidic residues" evidence="3">
    <location>
        <begin position="116"/>
        <end position="144"/>
    </location>
</feature>
<accession>A0ABM5JBF3</accession>
<dbReference type="SUPFAM" id="SSF57756">
    <property type="entry name" value="Retrovirus zinc finger-like domains"/>
    <property type="match status" value="1"/>
</dbReference>
<evidence type="ECO:0000256" key="1">
    <source>
        <dbReference type="PROSITE-ProRule" id="PRU00047"/>
    </source>
</evidence>
<keyword evidence="1" id="KW-0479">Metal-binding</keyword>
<dbReference type="Pfam" id="PF00098">
    <property type="entry name" value="zf-CCHC"/>
    <property type="match status" value="1"/>
</dbReference>
<dbReference type="InterPro" id="IPR036875">
    <property type="entry name" value="Znf_CCHC_sf"/>
</dbReference>
<evidence type="ECO:0000259" key="5">
    <source>
        <dbReference type="PROSITE" id="PS50800"/>
    </source>
</evidence>
<organism evidence="6 7">
    <name type="scientific">Drosophila rhopaloa</name>
    <name type="common">Fruit fly</name>
    <dbReference type="NCBI Taxonomy" id="1041015"/>
    <lineage>
        <taxon>Eukaryota</taxon>
        <taxon>Metazoa</taxon>
        <taxon>Ecdysozoa</taxon>
        <taxon>Arthropoda</taxon>
        <taxon>Hexapoda</taxon>
        <taxon>Insecta</taxon>
        <taxon>Pterygota</taxon>
        <taxon>Neoptera</taxon>
        <taxon>Endopterygota</taxon>
        <taxon>Diptera</taxon>
        <taxon>Brachycera</taxon>
        <taxon>Muscomorpha</taxon>
        <taxon>Ephydroidea</taxon>
        <taxon>Drosophilidae</taxon>
        <taxon>Drosophila</taxon>
        <taxon>Sophophora</taxon>
    </lineage>
</organism>
<proteinExistence type="predicted"/>
<dbReference type="InterPro" id="IPR003034">
    <property type="entry name" value="SAP_dom"/>
</dbReference>
<feature type="coiled-coil region" evidence="2">
    <location>
        <begin position="56"/>
        <end position="93"/>
    </location>
</feature>
<dbReference type="SMART" id="SM00343">
    <property type="entry name" value="ZnF_C2HC"/>
    <property type="match status" value="2"/>
</dbReference>
<dbReference type="PROSITE" id="PS50800">
    <property type="entry name" value="SAP"/>
    <property type="match status" value="1"/>
</dbReference>
<dbReference type="EnsemblMetazoa" id="XM_044460219.1">
    <property type="protein sequence ID" value="XP_044316154.1"/>
    <property type="gene ID" value="LOC123037791"/>
</dbReference>
<dbReference type="Pfam" id="PF02037">
    <property type="entry name" value="SAP"/>
    <property type="match status" value="1"/>
</dbReference>
<reference evidence="6" key="2">
    <citation type="submission" date="2025-05" db="UniProtKB">
        <authorList>
            <consortium name="EnsemblMetazoa"/>
        </authorList>
    </citation>
    <scope>IDENTIFICATION</scope>
</reference>
<name>A0ABM5JBF3_DRORH</name>
<keyword evidence="2" id="KW-0175">Coiled coil</keyword>
<evidence type="ECO:0000313" key="7">
    <source>
        <dbReference type="Proteomes" id="UP001652680"/>
    </source>
</evidence>
<dbReference type="RefSeq" id="XP_044316154.1">
    <property type="nucleotide sequence ID" value="XM_044460219.1"/>
</dbReference>
<feature type="domain" description="CCHC-type" evidence="4">
    <location>
        <begin position="354"/>
        <end position="370"/>
    </location>
</feature>
<dbReference type="SUPFAM" id="SSF68906">
    <property type="entry name" value="SAP domain"/>
    <property type="match status" value="1"/>
</dbReference>
<dbReference type="InterPro" id="IPR001878">
    <property type="entry name" value="Znf_CCHC"/>
</dbReference>
<dbReference type="SMART" id="SM00513">
    <property type="entry name" value="SAP"/>
    <property type="match status" value="1"/>
</dbReference>
<dbReference type="Gene3D" id="4.10.60.10">
    <property type="entry name" value="Zinc finger, CCHC-type"/>
    <property type="match status" value="1"/>
</dbReference>
<feature type="domain" description="SAP" evidence="5">
    <location>
        <begin position="5"/>
        <end position="39"/>
    </location>
</feature>
<reference evidence="7" key="1">
    <citation type="journal article" date="2021" name="Elife">
        <title>Highly contiguous assemblies of 101 drosophilid genomes.</title>
        <authorList>
            <person name="Kim B.Y."/>
            <person name="Wang J.R."/>
            <person name="Miller D.E."/>
            <person name="Barmina O."/>
            <person name="Delaney E."/>
            <person name="Thompson A."/>
            <person name="Comeault A.A."/>
            <person name="Peede D."/>
            <person name="D'Agostino E.R."/>
            <person name="Pelaez J."/>
            <person name="Aguilar J.M."/>
            <person name="Haji D."/>
            <person name="Matsunaga T."/>
            <person name="Armstrong E.E."/>
            <person name="Zych M."/>
            <person name="Ogawa Y."/>
            <person name="Stamenkovic-Radak M."/>
            <person name="Jelic M."/>
            <person name="Veselinovic M.S."/>
            <person name="Tanaskovic M."/>
            <person name="Eric P."/>
            <person name="Gao J.J."/>
            <person name="Katoh T.K."/>
            <person name="Toda M.J."/>
            <person name="Watabe H."/>
            <person name="Watada M."/>
            <person name="Davis J.S."/>
            <person name="Moyle L.C."/>
            <person name="Manoli G."/>
            <person name="Bertolini E."/>
            <person name="Kostal V."/>
            <person name="Hawley R.S."/>
            <person name="Takahashi A."/>
            <person name="Jones C.D."/>
            <person name="Price D.K."/>
            <person name="Whiteman N."/>
            <person name="Kopp A."/>
            <person name="Matute D.R."/>
            <person name="Petrov D.A."/>
        </authorList>
    </citation>
    <scope>NUCLEOTIDE SEQUENCE [LARGE SCALE GENOMIC DNA]</scope>
</reference>
<evidence type="ECO:0000256" key="3">
    <source>
        <dbReference type="SAM" id="MobiDB-lite"/>
    </source>
</evidence>
<keyword evidence="7" id="KW-1185">Reference proteome</keyword>